<comment type="caution">
    <text evidence="9">The sequence shown here is derived from an EMBL/GenBank/DDBJ whole genome shotgun (WGS) entry which is preliminary data.</text>
</comment>
<feature type="transmembrane region" description="Helical" evidence="8">
    <location>
        <begin position="220"/>
        <end position="242"/>
    </location>
</feature>
<evidence type="ECO:0000256" key="6">
    <source>
        <dbReference type="ARBA" id="ARBA00023136"/>
    </source>
</evidence>
<dbReference type="Pfam" id="PF02133">
    <property type="entry name" value="Transp_cyt_pur"/>
    <property type="match status" value="1"/>
</dbReference>
<keyword evidence="6 7" id="KW-0472">Membrane</keyword>
<evidence type="ECO:0000313" key="9">
    <source>
        <dbReference type="EMBL" id="KNX38587.1"/>
    </source>
</evidence>
<evidence type="ECO:0000313" key="10">
    <source>
        <dbReference type="Proteomes" id="UP000037397"/>
    </source>
</evidence>
<dbReference type="EMBL" id="LAIR01000002">
    <property type="protein sequence ID" value="KNX38587.1"/>
    <property type="molecule type" value="Genomic_DNA"/>
</dbReference>
<dbReference type="AlphaFoldDB" id="A0A0L6CLE4"/>
<dbReference type="Proteomes" id="UP000037397">
    <property type="component" value="Unassembled WGS sequence"/>
</dbReference>
<keyword evidence="3 7" id="KW-0813">Transport</keyword>
<dbReference type="InterPro" id="IPR001248">
    <property type="entry name" value="Pur-cyt_permease"/>
</dbReference>
<feature type="transmembrane region" description="Helical" evidence="8">
    <location>
        <begin position="459"/>
        <end position="480"/>
    </location>
</feature>
<dbReference type="PANTHER" id="PTHR31806:SF1">
    <property type="entry name" value="PURINE-CYTOSINE PERMEASE FCY2-RELATED"/>
    <property type="match status" value="1"/>
</dbReference>
<feature type="transmembrane region" description="Helical" evidence="8">
    <location>
        <begin position="41"/>
        <end position="60"/>
    </location>
</feature>
<comment type="similarity">
    <text evidence="2 7">Belongs to the purine-cytosine permease (2.A.39) family.</text>
</comment>
<dbReference type="GO" id="GO:0005886">
    <property type="term" value="C:plasma membrane"/>
    <property type="evidence" value="ECO:0007669"/>
    <property type="project" value="TreeGrafter"/>
</dbReference>
<feature type="transmembrane region" description="Helical" evidence="8">
    <location>
        <begin position="156"/>
        <end position="176"/>
    </location>
</feature>
<feature type="transmembrane region" description="Helical" evidence="8">
    <location>
        <begin position="114"/>
        <end position="136"/>
    </location>
</feature>
<keyword evidence="5 8" id="KW-1133">Transmembrane helix</keyword>
<dbReference type="STRING" id="1631356.VV01_17870"/>
<dbReference type="OrthoDB" id="9809167at2"/>
<keyword evidence="4 8" id="KW-0812">Transmembrane</keyword>
<dbReference type="PIRSF" id="PIRSF002744">
    <property type="entry name" value="Pur-cyt_permease"/>
    <property type="match status" value="1"/>
</dbReference>
<dbReference type="Gene3D" id="1.10.4160.10">
    <property type="entry name" value="Hydantoin permease"/>
    <property type="match status" value="1"/>
</dbReference>
<feature type="transmembrane region" description="Helical" evidence="8">
    <location>
        <begin position="341"/>
        <end position="361"/>
    </location>
</feature>
<evidence type="ECO:0000256" key="7">
    <source>
        <dbReference type="PIRNR" id="PIRNR002744"/>
    </source>
</evidence>
<dbReference type="PATRIC" id="fig|1631356.3.peg.3560"/>
<evidence type="ECO:0000256" key="3">
    <source>
        <dbReference type="ARBA" id="ARBA00022448"/>
    </source>
</evidence>
<sequence>MATPLSAEPAPPAATGAAASVEANGLNVIHESERHGTPRSLFWPWFAANISVLAIPYGAYVLGFGLSFGRALLAMVLGTVLSFLLCGFVSLAGKRGSAPTMVLSRASFGVNGNRVPAFLSWLLLVGWETVLVVLATLASATVFDRLGWGGGNETKVVALILVAGITVVAGVFGFQIIMKVQTWITMATAVLTVVYIALSWDEISWDAVTAHSSGGLPEVIGATVMLVTALGLGWTNAAADYSRYLPRSASSRGVVFWPTFGASLGPLVLIFFGILLTGSSEKMSTAVQSDPIGALTTILPTWFLVPFALVAILGLIGGTVLDIYSSGLSLLSMGLRVPRYVAALIDGVVMTLGAIAVVFFADDFIGPFQGFLITGGVPLAAWCGIFLADMVLRRRDYHDEDLYDARGRYGSVRWSALGLLALGTAVGWGLVVNTTGTGWLEWQGYLLDAFNLGGKEGTWAFAGLGVLVSLLIGFVGTWLLTRGEVARQEALDDVAHDEPVAAS</sequence>
<proteinExistence type="inferred from homology"/>
<dbReference type="PANTHER" id="PTHR31806">
    <property type="entry name" value="PURINE-CYTOSINE PERMEASE FCY2-RELATED"/>
    <property type="match status" value="1"/>
</dbReference>
<feature type="transmembrane region" description="Helical" evidence="8">
    <location>
        <begin position="416"/>
        <end position="439"/>
    </location>
</feature>
<keyword evidence="10" id="KW-1185">Reference proteome</keyword>
<feature type="transmembrane region" description="Helical" evidence="8">
    <location>
        <begin position="367"/>
        <end position="388"/>
    </location>
</feature>
<comment type="subcellular location">
    <subcellularLocation>
        <location evidence="1">Membrane</location>
        <topology evidence="1">Multi-pass membrane protein</topology>
    </subcellularLocation>
</comment>
<evidence type="ECO:0000256" key="1">
    <source>
        <dbReference type="ARBA" id="ARBA00004141"/>
    </source>
</evidence>
<feature type="transmembrane region" description="Helical" evidence="8">
    <location>
        <begin position="298"/>
        <end position="321"/>
    </location>
</feature>
<reference evidence="10" key="1">
    <citation type="submission" date="2015-03" db="EMBL/GenBank/DDBJ databases">
        <title>Luteipulveratus halotolerans sp. nov., a novel actinobacterium (Dermacoccaceae) from Sarawak, Malaysia.</title>
        <authorList>
            <person name="Juboi H."/>
            <person name="Basik A."/>
            <person name="Shamsul S.S."/>
            <person name="Arnold P."/>
            <person name="Schmitt E.K."/>
            <person name="Sanglier J.-J."/>
            <person name="Yeo T."/>
        </authorList>
    </citation>
    <scope>NUCLEOTIDE SEQUENCE [LARGE SCALE GENOMIC DNA]</scope>
    <source>
        <strain evidence="10">C296001</strain>
    </source>
</reference>
<protein>
    <submittedName>
        <fullName evidence="9">Allantoin permease</fullName>
    </submittedName>
</protein>
<dbReference type="GO" id="GO:0022857">
    <property type="term" value="F:transmembrane transporter activity"/>
    <property type="evidence" value="ECO:0007669"/>
    <property type="project" value="InterPro"/>
</dbReference>
<evidence type="ECO:0000256" key="4">
    <source>
        <dbReference type="ARBA" id="ARBA00022692"/>
    </source>
</evidence>
<organism evidence="9 10">
    <name type="scientific">Luteipulveratus halotolerans</name>
    <dbReference type="NCBI Taxonomy" id="1631356"/>
    <lineage>
        <taxon>Bacteria</taxon>
        <taxon>Bacillati</taxon>
        <taxon>Actinomycetota</taxon>
        <taxon>Actinomycetes</taxon>
        <taxon>Micrococcales</taxon>
        <taxon>Dermacoccaceae</taxon>
        <taxon>Luteipulveratus</taxon>
    </lineage>
</organism>
<gene>
    <name evidence="9" type="ORF">VV01_17870</name>
</gene>
<evidence type="ECO:0000256" key="5">
    <source>
        <dbReference type="ARBA" id="ARBA00022989"/>
    </source>
</evidence>
<evidence type="ECO:0000256" key="8">
    <source>
        <dbReference type="SAM" id="Phobius"/>
    </source>
</evidence>
<evidence type="ECO:0000256" key="2">
    <source>
        <dbReference type="ARBA" id="ARBA00008974"/>
    </source>
</evidence>
<dbReference type="InterPro" id="IPR026030">
    <property type="entry name" value="Pur-cyt_permease_Fcy2/21/22"/>
</dbReference>
<accession>A0A0L6CLE4</accession>
<name>A0A0L6CLE4_9MICO</name>
<feature type="transmembrane region" description="Helical" evidence="8">
    <location>
        <begin position="72"/>
        <end position="93"/>
    </location>
</feature>
<dbReference type="RefSeq" id="WP_050671067.1">
    <property type="nucleotide sequence ID" value="NZ_LAIR01000002.1"/>
</dbReference>
<feature type="transmembrane region" description="Helical" evidence="8">
    <location>
        <begin position="254"/>
        <end position="278"/>
    </location>
</feature>